<evidence type="ECO:0000259" key="12">
    <source>
        <dbReference type="SMART" id="SM00479"/>
    </source>
</evidence>
<evidence type="ECO:0000256" key="3">
    <source>
        <dbReference type="ARBA" id="ARBA00022679"/>
    </source>
</evidence>
<evidence type="ECO:0000256" key="7">
    <source>
        <dbReference type="ARBA" id="ARBA00022801"/>
    </source>
</evidence>
<dbReference type="Pfam" id="PF17657">
    <property type="entry name" value="DNA_pol3_finger"/>
    <property type="match status" value="1"/>
</dbReference>
<evidence type="ECO:0000256" key="11">
    <source>
        <dbReference type="HAMAP-Rule" id="MF_00356"/>
    </source>
</evidence>
<feature type="domain" description="Polymerase/histidinol phosphatase N-terminal" evidence="13">
    <location>
        <begin position="335"/>
        <end position="402"/>
    </location>
</feature>
<dbReference type="InterPro" id="IPR004805">
    <property type="entry name" value="DnaE2/DnaE/PolC"/>
</dbReference>
<comment type="subcellular location">
    <subcellularLocation>
        <location evidence="11">Cytoplasm</location>
    </subcellularLocation>
</comment>
<dbReference type="InterPro" id="IPR044923">
    <property type="entry name" value="PolC_middle_finger_sf"/>
</dbReference>
<evidence type="ECO:0000259" key="13">
    <source>
        <dbReference type="SMART" id="SM00481"/>
    </source>
</evidence>
<dbReference type="NCBIfam" id="TIGR00573">
    <property type="entry name" value="dnaq"/>
    <property type="match status" value="1"/>
</dbReference>
<dbReference type="InterPro" id="IPR028112">
    <property type="entry name" value="DNA_PolC-type_N_I"/>
</dbReference>
<sequence length="1435" mass="162537">MESLLDVFQKLDINKKGFKKDFEDATVTKISINKKNGKIKFYLSSKNVISHELLDEAKYEVSKKIKQKKDDIGFTVSIKYNEKKDRKNLIKQYWKNIFYLMKLECPSIRAYSDSVEYMFLKETLKIKAPNRIIFNRLLEKKIDEKIEQMLLQELNCDIDVIFECAVENKNDVTYVERILKKNQLEIEKFCDVLVKEEKKPSVVDDKYKVEFEKDPNIIYGERVNANIIDISNIDENTKTVSIVGEVFDVNLRELRNGKTILTIYVTDNTGAISCNINLNDLNKEIIETNTKVGSYLRLMGDIYFNIYSQGYDMNITGIKLEKKEERIDNAPEKRVELHLHTQMSAMDSTVPIKDLIKRLEKWGHRAVAITDHGVVQAYPDAMNATSKSDIKILYGVEAYLVDDSREIIQNANDRSFDQSFVVFDIETTGFSPVNDNITEIGAVKIENGKIVDNFSCFVNPKMDISYKIQELTNITNEMVAEADAIDVVLPKFIEFAKGSVLVAHNADFDTGFIMEKCKKIGIKYDFEKIDTVILARVLLTNLRRVTLDKIAKELNVNLHGHHRAVNDAQATAEIFLKFIEMFKKAGAEKLCDVNEIYGNLDFKKIRPTHATIYAKTQAGLKNLYELISDSHINHFYSSPRILKSELLKRRDGLIVGTACSSGEVYNAVLRNKSVDEIGEMLKLYDFIEIMPIENCKYLIESGEVKDRKELMSINMKLCDLGDKFGKPVVATGDVHMLDEHEGIYRSILMYSQRSNGKFMKPVRLHLRTTEEMLEEFSYLGEEKAYEVVVTNSNKIADMMEKIVPIPNGTFPPVIDGSEDELRRMCYEKAEDIYGSPLPEVVKSRLDRELNSIIGNGYAVMYIIASKLVAKSLSDGYLVGSRGSVGSSIAATMSGITEVNPLPAHYVCPNKECKNSEFFAIGEWGSGVDLPDKHCPKCGAKYIKDGHDIPFEVFLGFEGDKEPDIDLNFSGVYQPTIHQYTEELFGKGYTYRAGTIGTVKDKTAFAYVKKFSEENDLNYSMADIHWLSKGCTGVKRTSGQHPGGVMVVPDYKDVHDFTPIQYPANDVNSSVITTHFDYHSISGRILKLDILGHDGPTIIKMLEDMTGIKITDIPLDDPETMSLFTSTKALGVSPEDIGTPVGSLAIPEFGTKFTRQMLVDTMPTTFAELVRIAGLSHGTDVWLNNAQDLVRSNIVGLKDVISTRDDIMNYLIFSGLKPKTAFTIMESVRKGKGLKPEFESDMRDKDVPEWYINSCKKIKYMFPKAHAVAYVMTSFRIAYCKINYPEAFYATYFTTKVEDFDIELISKGMEAVQARMEEIREKGNSATTKENSQYTLLEVVVEMFARGIKVLKVDIYKSDARDFKINGKGEILPPMISLDGMGENAAQSVVDARSKPFISKEDLLKRTRLSKTVVEKLSEHGSLEDLSDENQLSFKM</sequence>
<dbReference type="InterPro" id="IPR036397">
    <property type="entry name" value="RNaseH_sf"/>
</dbReference>
<gene>
    <name evidence="11" type="primary">polC</name>
    <name evidence="14" type="ORF">FYJ71_03195</name>
</gene>
<dbReference type="Proteomes" id="UP000440713">
    <property type="component" value="Unassembled WGS sequence"/>
</dbReference>
<evidence type="ECO:0000256" key="1">
    <source>
        <dbReference type="ARBA" id="ARBA00003452"/>
    </source>
</evidence>
<keyword evidence="3 11" id="KW-0808">Transferase</keyword>
<dbReference type="CDD" id="cd06127">
    <property type="entry name" value="DEDDh"/>
    <property type="match status" value="1"/>
</dbReference>
<dbReference type="InterPro" id="IPR006054">
    <property type="entry name" value="DnaQ"/>
</dbReference>
<dbReference type="Gene3D" id="3.30.420.10">
    <property type="entry name" value="Ribonuclease H-like superfamily/Ribonuclease H"/>
    <property type="match status" value="1"/>
</dbReference>
<dbReference type="InterPro" id="IPR003141">
    <property type="entry name" value="Pol/His_phosphatase_N"/>
</dbReference>
<protein>
    <recommendedName>
        <fullName evidence="11">DNA polymerase III PolC-type</fullName>
        <shortName evidence="11">PolIII</shortName>
        <ecNumber evidence="11">2.7.7.7</ecNumber>
    </recommendedName>
</protein>
<dbReference type="Gene3D" id="3.20.20.140">
    <property type="entry name" value="Metal-dependent hydrolases"/>
    <property type="match status" value="2"/>
</dbReference>
<keyword evidence="9 11" id="KW-0239">DNA-directed DNA polymerase</keyword>
<evidence type="ECO:0000313" key="15">
    <source>
        <dbReference type="Proteomes" id="UP000440713"/>
    </source>
</evidence>
<dbReference type="CDD" id="cd07435">
    <property type="entry name" value="PHP_PolIIIA_POLC"/>
    <property type="match status" value="1"/>
</dbReference>
<dbReference type="Pfam" id="PF00929">
    <property type="entry name" value="RNase_T"/>
    <property type="match status" value="1"/>
</dbReference>
<evidence type="ECO:0000256" key="9">
    <source>
        <dbReference type="ARBA" id="ARBA00022932"/>
    </source>
</evidence>
<evidence type="ECO:0000256" key="6">
    <source>
        <dbReference type="ARBA" id="ARBA00022722"/>
    </source>
</evidence>
<reference evidence="14 15" key="1">
    <citation type="submission" date="2019-08" db="EMBL/GenBank/DDBJ databases">
        <title>In-depth cultivation of the pig gut microbiome towards novel bacterial diversity and tailored functional studies.</title>
        <authorList>
            <person name="Wylensek D."/>
            <person name="Hitch T.C.A."/>
            <person name="Clavel T."/>
        </authorList>
    </citation>
    <scope>NUCLEOTIDE SEQUENCE [LARGE SCALE GENOMIC DNA]</scope>
    <source>
        <strain evidence="14 15">WCA-SAB-591-4A-A</strain>
    </source>
</reference>
<dbReference type="InterPro" id="IPR024754">
    <property type="entry name" value="DNA_PolC-like_N_II"/>
</dbReference>
<dbReference type="GO" id="GO:0003677">
    <property type="term" value="F:DNA binding"/>
    <property type="evidence" value="ECO:0007669"/>
    <property type="project" value="UniProtKB-UniRule"/>
</dbReference>
<dbReference type="SMART" id="SM00479">
    <property type="entry name" value="EXOIII"/>
    <property type="match status" value="1"/>
</dbReference>
<evidence type="ECO:0000313" key="14">
    <source>
        <dbReference type="EMBL" id="MST61979.1"/>
    </source>
</evidence>
<dbReference type="InterPro" id="IPR040982">
    <property type="entry name" value="DNA_pol3_finger"/>
</dbReference>
<dbReference type="EMBL" id="VUNE01000001">
    <property type="protein sequence ID" value="MST61979.1"/>
    <property type="molecule type" value="Genomic_DNA"/>
</dbReference>
<dbReference type="NCBIfam" id="NF001688">
    <property type="entry name" value="PRK00448.1"/>
    <property type="match status" value="1"/>
</dbReference>
<keyword evidence="15" id="KW-1185">Reference proteome</keyword>
<dbReference type="InterPro" id="IPR012340">
    <property type="entry name" value="NA-bd_OB-fold"/>
</dbReference>
<keyword evidence="8 11" id="KW-0269">Exonuclease</keyword>
<dbReference type="GO" id="GO:0005737">
    <property type="term" value="C:cytoplasm"/>
    <property type="evidence" value="ECO:0007669"/>
    <property type="project" value="UniProtKB-SubCell"/>
</dbReference>
<dbReference type="Gene3D" id="1.10.150.870">
    <property type="match status" value="1"/>
</dbReference>
<dbReference type="InterPro" id="IPR029460">
    <property type="entry name" value="DNAPol_HHH"/>
</dbReference>
<dbReference type="GO" id="GO:0008408">
    <property type="term" value="F:3'-5' exonuclease activity"/>
    <property type="evidence" value="ECO:0007669"/>
    <property type="project" value="UniProtKB-UniRule"/>
</dbReference>
<dbReference type="RefSeq" id="WP_154537348.1">
    <property type="nucleotide sequence ID" value="NZ_VUNE01000001.1"/>
</dbReference>
<dbReference type="Gene3D" id="1.10.150.700">
    <property type="entry name" value="PolC, middle finger domain"/>
    <property type="match status" value="2"/>
</dbReference>
<dbReference type="SUPFAM" id="SSF53098">
    <property type="entry name" value="Ribonuclease H-like"/>
    <property type="match status" value="1"/>
</dbReference>
<dbReference type="GO" id="GO:0003887">
    <property type="term" value="F:DNA-directed DNA polymerase activity"/>
    <property type="evidence" value="ECO:0007669"/>
    <property type="project" value="UniProtKB-UniRule"/>
</dbReference>
<dbReference type="Gene3D" id="3.30.1900.20">
    <property type="match status" value="2"/>
</dbReference>
<accession>A0A6N7XFJ2</accession>
<evidence type="ECO:0000256" key="10">
    <source>
        <dbReference type="ARBA" id="ARBA00049244"/>
    </source>
</evidence>
<dbReference type="Pfam" id="PF14480">
    <property type="entry name" value="DNA_pol3_a_NI"/>
    <property type="match status" value="1"/>
</dbReference>
<dbReference type="InterPro" id="IPR011708">
    <property type="entry name" value="DNA_pol3_alpha_NTPase_dom"/>
</dbReference>
<dbReference type="InterPro" id="IPR013520">
    <property type="entry name" value="Ribonucl_H"/>
</dbReference>
<dbReference type="InterPro" id="IPR006308">
    <property type="entry name" value="Pol_III_a_PolC-type_gram_pos"/>
</dbReference>
<comment type="caution">
    <text evidence="14">The sequence shown here is derived from an EMBL/GenBank/DDBJ whole genome shotgun (WGS) entry which is preliminary data.</text>
</comment>
<dbReference type="InterPro" id="IPR012337">
    <property type="entry name" value="RNaseH-like_sf"/>
</dbReference>
<evidence type="ECO:0000256" key="8">
    <source>
        <dbReference type="ARBA" id="ARBA00022839"/>
    </source>
</evidence>
<dbReference type="HAMAP" id="MF_00356">
    <property type="entry name" value="DNApol_PolC"/>
    <property type="match status" value="1"/>
</dbReference>
<feature type="domain" description="Exonuclease" evidence="12">
    <location>
        <begin position="419"/>
        <end position="584"/>
    </location>
</feature>
<keyword evidence="4 11" id="KW-0548">Nucleotidyltransferase</keyword>
<keyword evidence="6 11" id="KW-0540">Nuclease</keyword>
<dbReference type="CDD" id="cd04484">
    <property type="entry name" value="polC_OBF"/>
    <property type="match status" value="1"/>
</dbReference>
<proteinExistence type="inferred from homology"/>
<dbReference type="Pfam" id="PF14579">
    <property type="entry name" value="HHH_6"/>
    <property type="match status" value="1"/>
</dbReference>
<comment type="similarity">
    <text evidence="11">Belongs to the DNA polymerase type-C family. PolC subfamily.</text>
</comment>
<dbReference type="PANTHER" id="PTHR32294:SF5">
    <property type="entry name" value="DNA POLYMERASE III POLC-TYPE"/>
    <property type="match status" value="1"/>
</dbReference>
<keyword evidence="5 11" id="KW-0235">DNA replication</keyword>
<keyword evidence="2 11" id="KW-0963">Cytoplasm</keyword>
<dbReference type="FunFam" id="3.30.420.10:FF:000045">
    <property type="entry name" value="3'-5' exonuclease DinG"/>
    <property type="match status" value="1"/>
</dbReference>
<dbReference type="Pfam" id="PF02811">
    <property type="entry name" value="PHP"/>
    <property type="match status" value="2"/>
</dbReference>
<evidence type="ECO:0000256" key="2">
    <source>
        <dbReference type="ARBA" id="ARBA00022490"/>
    </source>
</evidence>
<dbReference type="Pfam" id="PF07733">
    <property type="entry name" value="DNA_pol3_alpha"/>
    <property type="match status" value="2"/>
</dbReference>
<dbReference type="Gene3D" id="2.40.50.140">
    <property type="entry name" value="Nucleic acid-binding proteins"/>
    <property type="match status" value="1"/>
</dbReference>
<dbReference type="GO" id="GO:0006261">
    <property type="term" value="P:DNA-templated DNA replication"/>
    <property type="evidence" value="ECO:0007669"/>
    <property type="project" value="UniProtKB-UniRule"/>
</dbReference>
<organism evidence="14 15">
    <name type="scientific">Peptostreptococcus porci</name>
    <dbReference type="NCBI Taxonomy" id="2652282"/>
    <lineage>
        <taxon>Bacteria</taxon>
        <taxon>Bacillati</taxon>
        <taxon>Bacillota</taxon>
        <taxon>Clostridia</taxon>
        <taxon>Peptostreptococcales</taxon>
        <taxon>Peptostreptococcaceae</taxon>
        <taxon>Peptostreptococcus</taxon>
    </lineage>
</organism>
<dbReference type="InterPro" id="IPR004013">
    <property type="entry name" value="PHP_dom"/>
</dbReference>
<keyword evidence="7 11" id="KW-0378">Hydrolase</keyword>
<name>A0A6N7XFJ2_9FIRM</name>
<dbReference type="Pfam" id="PF11490">
    <property type="entry name" value="DNA_pol3_a_NII"/>
    <property type="match status" value="1"/>
</dbReference>
<dbReference type="SMART" id="SM00481">
    <property type="entry name" value="POLIIIAc"/>
    <property type="match status" value="1"/>
</dbReference>
<dbReference type="PANTHER" id="PTHR32294">
    <property type="entry name" value="DNA POLYMERASE III SUBUNIT ALPHA"/>
    <property type="match status" value="1"/>
</dbReference>
<comment type="catalytic activity">
    <reaction evidence="10 11">
        <text>DNA(n) + a 2'-deoxyribonucleoside 5'-triphosphate = DNA(n+1) + diphosphate</text>
        <dbReference type="Rhea" id="RHEA:22508"/>
        <dbReference type="Rhea" id="RHEA-COMP:17339"/>
        <dbReference type="Rhea" id="RHEA-COMP:17340"/>
        <dbReference type="ChEBI" id="CHEBI:33019"/>
        <dbReference type="ChEBI" id="CHEBI:61560"/>
        <dbReference type="ChEBI" id="CHEBI:173112"/>
        <dbReference type="EC" id="2.7.7.7"/>
    </reaction>
</comment>
<comment type="function">
    <text evidence="1 11">Required for replicative DNA synthesis. This DNA polymerase also exhibits 3' to 5' exonuclease activity.</text>
</comment>
<evidence type="ECO:0000256" key="4">
    <source>
        <dbReference type="ARBA" id="ARBA00022695"/>
    </source>
</evidence>
<dbReference type="NCBIfam" id="TIGR01405">
    <property type="entry name" value="polC_Gram_pos"/>
    <property type="match status" value="1"/>
</dbReference>
<evidence type="ECO:0000256" key="5">
    <source>
        <dbReference type="ARBA" id="ARBA00022705"/>
    </source>
</evidence>
<dbReference type="EC" id="2.7.7.7" evidence="11"/>